<dbReference type="Gene3D" id="3.40.50.1460">
    <property type="match status" value="2"/>
</dbReference>
<evidence type="ECO:0000313" key="7">
    <source>
        <dbReference type="Proteomes" id="UP000663846"/>
    </source>
</evidence>
<proteinExistence type="inferred from homology"/>
<evidence type="ECO:0000256" key="3">
    <source>
        <dbReference type="ARBA" id="ARBA00022807"/>
    </source>
</evidence>
<reference evidence="6" key="1">
    <citation type="submission" date="2021-01" db="EMBL/GenBank/DDBJ databases">
        <authorList>
            <person name="Kaushik A."/>
        </authorList>
    </citation>
    <scope>NUCLEOTIDE SEQUENCE</scope>
    <source>
        <strain evidence="6">AG1-1C</strain>
    </source>
</reference>
<sequence>MRLLYSALSFVRSTTRILRRNPGTNANEKHPEVMRASRNPNGTTYVSEHMPFSETTEHDLPPIDAVRPSSSEEDNENCSFYALVIGINNYPNLDPLRGAIADADRMANFLITNLQVPSDHITNLRDQEASRAGIIQGFHKLRDDSRIRIGDPILIYYAGHGGSSRGPRDRLRGRSANEVQVIFPHDYGVPETGSGDPVNCIPDYTIAALLDELAAEKGNNITVVFDSCHSASGSRDAFGVFSSTQPRYAPVLYEIPKNIDADIFKTSPVRQRKSRSVEPILCTDQGSHVLLAACGSREKAWEQDQQGQFTTALLGALRTCGAEKLTYHNLLISLPTLANQSPHCYGANKSRIIFDSRISAPKNAYIPVTFEKNALALGAGAASGIISGSIWELHLSASYDSRSCGRFVAKNPGVSTTALSPLADKDEQSIKLALGQEPRVRLRLYARQVGAGTGNELKAWFSPHATEILFRDSDQGGVSHLSTPSEHEIGYIHHSREGADIEVEVCGLNSAPERREAVFSINDPVAQANGVSRLEHRKPARRRDVELVLFAAAKWNWHLRRTNTQYIEEARQSIVKMEMCKVGEKVRVNRRGLFQDPEPVPIRYDEKGITGLVEFVARDRDLYGIKLSNRRSVPLHVRMFFFDATDFSIVHLFGHSASNGHGDPELPADGELIIGDGGDGGSPLKFTIPPTKKVEVGYLKVFWSTDPLELDNITQTSAFDLKSSRGVTKVSKDRVMKDWGTQDNHAQSTFYGPSINPPMSKTPASSQLSSQATLSPGSSKAQALVNTRWSGARLHALVIGIDNYPKLPSLSGSIADAGQMERFLISDLKVPKENIITLYDRYAFRQAIINSFRMMQADPRIRQGDPILIFFAGHGGLTDAQPVWKRKHGSSKIQVIFPYDYYLPIGNSNDYVNCIPDITIAELLNQLAAAKGNNITVIFDSCHSASGTRDELEQPGLRARSADVQFPIPHDIDDDILAHSSLGTKLGRSSELLLYSDQSSHIHISACGSNQKAWEDNGKGQFTAILLDTLRKSRVDNITYENLLKSLPALSSQSPHCYGQNKNRILFDSHLDIHTRVFIPVVCDIEGGSWTLLLQAGEESGVTEHSVWDLHETTTEDSRPCAKVIAGFPEIGTTSLGPKSKQDAMWLDQLARGVPRHAEIRMYARHLRAGQGTALKVWCPFQSLQDLLRPRTTAPNAIEDTTHEVGYVMQRDRNNADLELDVYPRISPGDRLTSKSEVLFRLRNPIAEGYGVSELRYRKPAVREEIETVLFAAAKWKWHLERTNWYPQNKLPQIESMTMMKVATRIGGKREYLEKPIAIREAPRGLVEFVAKSSDLYGIELISRSKLPLYIRIFYFDATDFSIGDVFGQTVANGSEDATILEGGRIVIGDGRDGGSPLKFSVSPKNRLELGYLKAFWCTSPLELSDLAQKSAFEMRPGSMGRAVSQVRLEPVHDWGTMCLTLVMKAA</sequence>
<feature type="compositionally biased region" description="Low complexity" evidence="4">
    <location>
        <begin position="762"/>
        <end position="775"/>
    </location>
</feature>
<dbReference type="Proteomes" id="UP000663846">
    <property type="component" value="Unassembled WGS sequence"/>
</dbReference>
<dbReference type="PANTHER" id="PTHR48104:SF30">
    <property type="entry name" value="METACASPASE-1"/>
    <property type="match status" value="1"/>
</dbReference>
<dbReference type="GO" id="GO:0004197">
    <property type="term" value="F:cysteine-type endopeptidase activity"/>
    <property type="evidence" value="ECO:0007669"/>
    <property type="project" value="InterPro"/>
</dbReference>
<dbReference type="GO" id="GO:0005737">
    <property type="term" value="C:cytoplasm"/>
    <property type="evidence" value="ECO:0007669"/>
    <property type="project" value="TreeGrafter"/>
</dbReference>
<comment type="similarity">
    <text evidence="1">Belongs to the peptidase C14B family.</text>
</comment>
<feature type="domain" description="Peptidase C14 caspase" evidence="5">
    <location>
        <begin position="795"/>
        <end position="1045"/>
    </location>
</feature>
<dbReference type="GO" id="GO:0006915">
    <property type="term" value="P:apoptotic process"/>
    <property type="evidence" value="ECO:0007669"/>
    <property type="project" value="UniProtKB-KW"/>
</dbReference>
<evidence type="ECO:0000313" key="6">
    <source>
        <dbReference type="EMBL" id="CAE6402029.1"/>
    </source>
</evidence>
<evidence type="ECO:0000256" key="2">
    <source>
        <dbReference type="ARBA" id="ARBA00022703"/>
    </source>
</evidence>
<feature type="region of interest" description="Disordered" evidence="4">
    <location>
        <begin position="743"/>
        <end position="775"/>
    </location>
</feature>
<dbReference type="PANTHER" id="PTHR48104">
    <property type="entry name" value="METACASPASE-4"/>
    <property type="match status" value="1"/>
</dbReference>
<comment type="caution">
    <text evidence="6">The sequence shown here is derived from an EMBL/GenBank/DDBJ whole genome shotgun (WGS) entry which is preliminary data.</text>
</comment>
<keyword evidence="3" id="KW-0378">Hydrolase</keyword>
<keyword evidence="3" id="KW-0645">Protease</keyword>
<name>A0A8H3A3W1_9AGAM</name>
<feature type="domain" description="Peptidase C14 caspase" evidence="5">
    <location>
        <begin position="81"/>
        <end position="331"/>
    </location>
</feature>
<dbReference type="InterPro" id="IPR011600">
    <property type="entry name" value="Pept_C14_caspase"/>
</dbReference>
<accession>A0A8H3A3W1</accession>
<protein>
    <recommendedName>
        <fullName evidence="5">Peptidase C14 caspase domain-containing protein</fullName>
    </recommendedName>
</protein>
<dbReference type="SUPFAM" id="SSF52129">
    <property type="entry name" value="Caspase-like"/>
    <property type="match status" value="2"/>
</dbReference>
<dbReference type="EMBL" id="CAJMWS010000304">
    <property type="protein sequence ID" value="CAE6402029.1"/>
    <property type="molecule type" value="Genomic_DNA"/>
</dbReference>
<dbReference type="Pfam" id="PF00656">
    <property type="entry name" value="Peptidase_C14"/>
    <property type="match status" value="2"/>
</dbReference>
<evidence type="ECO:0000259" key="5">
    <source>
        <dbReference type="Pfam" id="PF00656"/>
    </source>
</evidence>
<evidence type="ECO:0000256" key="4">
    <source>
        <dbReference type="SAM" id="MobiDB-lite"/>
    </source>
</evidence>
<evidence type="ECO:0000256" key="1">
    <source>
        <dbReference type="ARBA" id="ARBA00009005"/>
    </source>
</evidence>
<gene>
    <name evidence="6" type="ORF">RDB_LOCUS57323</name>
</gene>
<dbReference type="InterPro" id="IPR029030">
    <property type="entry name" value="Caspase-like_dom_sf"/>
</dbReference>
<dbReference type="InterPro" id="IPR050452">
    <property type="entry name" value="Metacaspase"/>
</dbReference>
<keyword evidence="2" id="KW-0053">Apoptosis</keyword>
<keyword evidence="3" id="KW-0788">Thiol protease</keyword>
<organism evidence="6 7">
    <name type="scientific">Rhizoctonia solani</name>
    <dbReference type="NCBI Taxonomy" id="456999"/>
    <lineage>
        <taxon>Eukaryota</taxon>
        <taxon>Fungi</taxon>
        <taxon>Dikarya</taxon>
        <taxon>Basidiomycota</taxon>
        <taxon>Agaricomycotina</taxon>
        <taxon>Agaricomycetes</taxon>
        <taxon>Cantharellales</taxon>
        <taxon>Ceratobasidiaceae</taxon>
        <taxon>Rhizoctonia</taxon>
    </lineage>
</organism>
<dbReference type="GO" id="GO:0006508">
    <property type="term" value="P:proteolysis"/>
    <property type="evidence" value="ECO:0007669"/>
    <property type="project" value="InterPro"/>
</dbReference>